<dbReference type="Pfam" id="PF03259">
    <property type="entry name" value="Robl_LC7"/>
    <property type="match status" value="1"/>
</dbReference>
<keyword evidence="4" id="KW-0458">Lysosome</keyword>
<evidence type="ECO:0000256" key="2">
    <source>
        <dbReference type="ARBA" id="ARBA00007191"/>
    </source>
</evidence>
<dbReference type="KEGG" id="btab:109036657"/>
<dbReference type="AlphaFoldDB" id="A0A9P0A0W2"/>
<dbReference type="Proteomes" id="UP001152759">
    <property type="component" value="Chromosome 1"/>
</dbReference>
<dbReference type="InterPro" id="IPR004942">
    <property type="entry name" value="Roadblock/LAMTOR2_dom"/>
</dbReference>
<comment type="similarity">
    <text evidence="2">Belongs to the GAMAD family.</text>
</comment>
<gene>
    <name evidence="7" type="ORF">BEMITA_LOCUS1502</name>
</gene>
<evidence type="ECO:0000256" key="3">
    <source>
        <dbReference type="ARBA" id="ARBA00010627"/>
    </source>
</evidence>
<reference evidence="7" key="1">
    <citation type="submission" date="2021-12" db="EMBL/GenBank/DDBJ databases">
        <authorList>
            <person name="King R."/>
        </authorList>
    </citation>
    <scope>NUCLEOTIDE SEQUENCE</scope>
</reference>
<dbReference type="Gene3D" id="3.30.450.30">
    <property type="entry name" value="Dynein light chain 2a, cytoplasmic"/>
    <property type="match status" value="1"/>
</dbReference>
<comment type="subcellular location">
    <subcellularLocation>
        <location evidence="1">Lysosome</location>
    </subcellularLocation>
</comment>
<dbReference type="SUPFAM" id="SSF103196">
    <property type="entry name" value="Roadblock/LC7 domain"/>
    <property type="match status" value="1"/>
</dbReference>
<dbReference type="GO" id="GO:0005085">
    <property type="term" value="F:guanyl-nucleotide exchange factor activity"/>
    <property type="evidence" value="ECO:0007669"/>
    <property type="project" value="TreeGrafter"/>
</dbReference>
<evidence type="ECO:0000256" key="4">
    <source>
        <dbReference type="ARBA" id="ARBA00023228"/>
    </source>
</evidence>
<keyword evidence="8" id="KW-1185">Reference proteome</keyword>
<evidence type="ECO:0000313" key="7">
    <source>
        <dbReference type="EMBL" id="CAH0381897.1"/>
    </source>
</evidence>
<dbReference type="GO" id="GO:0005764">
    <property type="term" value="C:lysosome"/>
    <property type="evidence" value="ECO:0007669"/>
    <property type="project" value="UniProtKB-SubCell"/>
</dbReference>
<dbReference type="InterPro" id="IPR034601">
    <property type="entry name" value="LAMTOR4"/>
</dbReference>
<sequence>MNLERIPNQTGYLVLTNDGAVIASGGDLENAEHTANIISELVSLADKVPPHKEGYKKLTVTYSDHCYIILLSNKKLYVVKKKLQPVSTSSRAEADQ</sequence>
<comment type="similarity">
    <text evidence="3">Belongs to the LAMTOR4 family.</text>
</comment>
<evidence type="ECO:0000259" key="6">
    <source>
        <dbReference type="Pfam" id="PF03259"/>
    </source>
</evidence>
<name>A0A9P0A0W2_BEMTA</name>
<feature type="domain" description="Roadblock/LAMTOR2" evidence="6">
    <location>
        <begin position="3"/>
        <end position="72"/>
    </location>
</feature>
<evidence type="ECO:0000256" key="5">
    <source>
        <dbReference type="ARBA" id="ARBA00032690"/>
    </source>
</evidence>
<evidence type="ECO:0000256" key="1">
    <source>
        <dbReference type="ARBA" id="ARBA00004371"/>
    </source>
</evidence>
<dbReference type="OrthoDB" id="275011at2759"/>
<dbReference type="GO" id="GO:0032008">
    <property type="term" value="P:positive regulation of TOR signaling"/>
    <property type="evidence" value="ECO:0007669"/>
    <property type="project" value="InterPro"/>
</dbReference>
<organism evidence="7 8">
    <name type="scientific">Bemisia tabaci</name>
    <name type="common">Sweetpotato whitefly</name>
    <name type="synonym">Aleurodes tabaci</name>
    <dbReference type="NCBI Taxonomy" id="7038"/>
    <lineage>
        <taxon>Eukaryota</taxon>
        <taxon>Metazoa</taxon>
        <taxon>Ecdysozoa</taxon>
        <taxon>Arthropoda</taxon>
        <taxon>Hexapoda</taxon>
        <taxon>Insecta</taxon>
        <taxon>Pterygota</taxon>
        <taxon>Neoptera</taxon>
        <taxon>Paraneoptera</taxon>
        <taxon>Hemiptera</taxon>
        <taxon>Sternorrhyncha</taxon>
        <taxon>Aleyrodoidea</taxon>
        <taxon>Aleyrodidae</taxon>
        <taxon>Aleyrodinae</taxon>
        <taxon>Bemisia</taxon>
    </lineage>
</organism>
<dbReference type="PANTHER" id="PTHR33967">
    <property type="entry name" value="RAGULATOR COMPLEX PROTEIN LAMTOR4"/>
    <property type="match status" value="1"/>
</dbReference>
<dbReference type="GO" id="GO:0071230">
    <property type="term" value="P:cellular response to amino acid stimulus"/>
    <property type="evidence" value="ECO:0007669"/>
    <property type="project" value="InterPro"/>
</dbReference>
<protein>
    <recommendedName>
        <fullName evidence="5">Late endosomal/lysosomal adaptor and MAPK and MTOR activator 4</fullName>
    </recommendedName>
</protein>
<dbReference type="EMBL" id="OU963862">
    <property type="protein sequence ID" value="CAH0381897.1"/>
    <property type="molecule type" value="Genomic_DNA"/>
</dbReference>
<proteinExistence type="inferred from homology"/>
<accession>A0A9P0A0W2</accession>
<evidence type="ECO:0000313" key="8">
    <source>
        <dbReference type="Proteomes" id="UP001152759"/>
    </source>
</evidence>
<dbReference type="PANTHER" id="PTHR33967:SF1">
    <property type="entry name" value="RAGULATOR COMPLEX PROTEIN LAMTOR4"/>
    <property type="match status" value="1"/>
</dbReference>
<dbReference type="GO" id="GO:0071986">
    <property type="term" value="C:Ragulator complex"/>
    <property type="evidence" value="ECO:0007669"/>
    <property type="project" value="InterPro"/>
</dbReference>